<feature type="domain" description="C2" evidence="22">
    <location>
        <begin position="561"/>
        <end position="688"/>
    </location>
</feature>
<dbReference type="PROSITE" id="PS50004">
    <property type="entry name" value="C2"/>
    <property type="match status" value="1"/>
</dbReference>
<dbReference type="SMART" id="SM00149">
    <property type="entry name" value="PLCYc"/>
    <property type="match status" value="1"/>
</dbReference>
<accession>A0A8C2QB06</accession>
<dbReference type="PROSITE" id="PS50007">
    <property type="entry name" value="PIPLC_X_DOMAIN"/>
    <property type="match status" value="1"/>
</dbReference>
<evidence type="ECO:0000256" key="20">
    <source>
        <dbReference type="SAM" id="MobiDB-lite"/>
    </source>
</evidence>
<keyword evidence="9 19" id="KW-0378">Hydrolase</keyword>
<evidence type="ECO:0000256" key="5">
    <source>
        <dbReference type="ARBA" id="ARBA00004496"/>
    </source>
</evidence>
<dbReference type="InterPro" id="IPR002048">
    <property type="entry name" value="EF_hand_dom"/>
</dbReference>
<evidence type="ECO:0000256" key="8">
    <source>
        <dbReference type="ARBA" id="ARBA00022737"/>
    </source>
</evidence>
<dbReference type="Gene3D" id="2.30.29.30">
    <property type="entry name" value="Pleckstrin-homology domain (PH domain)/Phosphotyrosine-binding domain (PTB)"/>
    <property type="match status" value="1"/>
</dbReference>
<organism evidence="25 26">
    <name type="scientific">Cyprinus carpio</name>
    <name type="common">Common carp</name>
    <dbReference type="NCBI Taxonomy" id="7962"/>
    <lineage>
        <taxon>Eukaryota</taxon>
        <taxon>Metazoa</taxon>
        <taxon>Chordata</taxon>
        <taxon>Craniata</taxon>
        <taxon>Vertebrata</taxon>
        <taxon>Euteleostomi</taxon>
        <taxon>Actinopterygii</taxon>
        <taxon>Neopterygii</taxon>
        <taxon>Teleostei</taxon>
        <taxon>Ostariophysi</taxon>
        <taxon>Cypriniformes</taxon>
        <taxon>Cyprinidae</taxon>
        <taxon>Cyprininae</taxon>
        <taxon>Cyprinus</taxon>
    </lineage>
</organism>
<keyword evidence="13 19" id="KW-0443">Lipid metabolism</keyword>
<dbReference type="InterPro" id="IPR035892">
    <property type="entry name" value="C2_domain_sf"/>
</dbReference>
<dbReference type="Pfam" id="PF00387">
    <property type="entry name" value="PI-PLC-Y"/>
    <property type="match status" value="1"/>
</dbReference>
<name>A0A8C2QB06_CYPCA</name>
<dbReference type="GO" id="GO:0005634">
    <property type="term" value="C:nucleus"/>
    <property type="evidence" value="ECO:0007669"/>
    <property type="project" value="UniProtKB-SubCell"/>
</dbReference>
<dbReference type="GO" id="GO:0035556">
    <property type="term" value="P:intracellular signal transduction"/>
    <property type="evidence" value="ECO:0007669"/>
    <property type="project" value="InterPro"/>
</dbReference>
<dbReference type="InterPro" id="IPR018247">
    <property type="entry name" value="EF_Hand_1_Ca_BS"/>
</dbReference>
<dbReference type="PANTHER" id="PTHR10336:SF31">
    <property type="entry name" value="1-PHOSPHATIDYLINOSITOL 4,5-BISPHOSPHATE PHOSPHODIESTERASE DELTA-4"/>
    <property type="match status" value="1"/>
</dbReference>
<evidence type="ECO:0000256" key="17">
    <source>
        <dbReference type="ARBA" id="ARBA00023674"/>
    </source>
</evidence>
<dbReference type="Gene3D" id="2.60.40.150">
    <property type="entry name" value="C2 domain"/>
    <property type="match status" value="1"/>
</dbReference>
<dbReference type="InterPro" id="IPR001192">
    <property type="entry name" value="PI-PLC_fam"/>
</dbReference>
<dbReference type="EC" id="3.1.4.11" evidence="19"/>
<evidence type="ECO:0000259" key="21">
    <source>
        <dbReference type="PROSITE" id="PS50003"/>
    </source>
</evidence>
<evidence type="ECO:0000256" key="1">
    <source>
        <dbReference type="ARBA" id="ARBA00001913"/>
    </source>
</evidence>
<evidence type="ECO:0000256" key="18">
    <source>
        <dbReference type="ARBA" id="ARBA00023726"/>
    </source>
</evidence>
<keyword evidence="7" id="KW-0479">Metal-binding</keyword>
<comment type="subcellular location">
    <subcellularLocation>
        <location evidence="5">Cytoplasm</location>
    </subcellularLocation>
    <subcellularLocation>
        <location evidence="4">Endoplasmic reticulum</location>
    </subcellularLocation>
    <subcellularLocation>
        <location evidence="3">Membrane</location>
        <topology evidence="3">Peripheral membrane protein</topology>
    </subcellularLocation>
    <subcellularLocation>
        <location evidence="2">Nucleus</location>
    </subcellularLocation>
</comment>
<dbReference type="AlphaFoldDB" id="A0A8C2QB06"/>
<dbReference type="Gene3D" id="1.10.238.10">
    <property type="entry name" value="EF-hand"/>
    <property type="match status" value="2"/>
</dbReference>
<dbReference type="PANTHER" id="PTHR10336">
    <property type="entry name" value="PHOSPHOINOSITIDE-SPECIFIC PHOSPHOLIPASE C FAMILY PROTEIN"/>
    <property type="match status" value="1"/>
</dbReference>
<dbReference type="InterPro" id="IPR001849">
    <property type="entry name" value="PH_domain"/>
</dbReference>
<evidence type="ECO:0000259" key="23">
    <source>
        <dbReference type="PROSITE" id="PS50008"/>
    </source>
</evidence>
<comment type="cofactor">
    <cofactor evidence="1">
        <name>Ca(2+)</name>
        <dbReference type="ChEBI" id="CHEBI:29108"/>
    </cofactor>
</comment>
<dbReference type="InterPro" id="IPR015359">
    <property type="entry name" value="PLC_EF-hand-like"/>
</dbReference>
<dbReference type="SUPFAM" id="SSF50729">
    <property type="entry name" value="PH domain-like"/>
    <property type="match status" value="1"/>
</dbReference>
<feature type="domain" description="EF-hand" evidence="24">
    <location>
        <begin position="176"/>
        <end position="211"/>
    </location>
</feature>
<dbReference type="PROSITE" id="PS50008">
    <property type="entry name" value="PIPLC_Y_DOMAIN"/>
    <property type="match status" value="1"/>
</dbReference>
<evidence type="ECO:0000256" key="6">
    <source>
        <dbReference type="ARBA" id="ARBA00022490"/>
    </source>
</evidence>
<evidence type="ECO:0000256" key="13">
    <source>
        <dbReference type="ARBA" id="ARBA00023098"/>
    </source>
</evidence>
<evidence type="ECO:0000313" key="26">
    <source>
        <dbReference type="Proteomes" id="UP000694701"/>
    </source>
</evidence>
<keyword evidence="6" id="KW-0963">Cytoplasm</keyword>
<dbReference type="Ensembl" id="ENSCCRT00020130032.1">
    <property type="protein sequence ID" value="ENSCCRP00020119338.1"/>
    <property type="gene ID" value="ENSCCRG00020053340.1"/>
</dbReference>
<evidence type="ECO:0000256" key="10">
    <source>
        <dbReference type="ARBA" id="ARBA00022824"/>
    </source>
</evidence>
<dbReference type="Pfam" id="PF00388">
    <property type="entry name" value="PI-PLC-X"/>
    <property type="match status" value="1"/>
</dbReference>
<dbReference type="GO" id="GO:0016042">
    <property type="term" value="P:lipid catabolic process"/>
    <property type="evidence" value="ECO:0007669"/>
    <property type="project" value="UniProtKB-KW"/>
</dbReference>
<dbReference type="GO" id="GO:0005886">
    <property type="term" value="C:plasma membrane"/>
    <property type="evidence" value="ECO:0007669"/>
    <property type="project" value="TreeGrafter"/>
</dbReference>
<evidence type="ECO:0000256" key="16">
    <source>
        <dbReference type="ARBA" id="ARBA00023242"/>
    </source>
</evidence>
<dbReference type="PRINTS" id="PR00390">
    <property type="entry name" value="PHPHLIPASEC"/>
</dbReference>
<evidence type="ECO:0000259" key="22">
    <source>
        <dbReference type="PROSITE" id="PS50004"/>
    </source>
</evidence>
<reference evidence="25" key="1">
    <citation type="submission" date="2025-08" db="UniProtKB">
        <authorList>
            <consortium name="Ensembl"/>
        </authorList>
    </citation>
    <scope>IDENTIFICATION</scope>
</reference>
<dbReference type="SMART" id="SM00148">
    <property type="entry name" value="PLCXc"/>
    <property type="match status" value="1"/>
</dbReference>
<feature type="domain" description="EF-hand" evidence="24">
    <location>
        <begin position="140"/>
        <end position="175"/>
    </location>
</feature>
<dbReference type="GO" id="GO:0005783">
    <property type="term" value="C:endoplasmic reticulum"/>
    <property type="evidence" value="ECO:0007669"/>
    <property type="project" value="UniProtKB-SubCell"/>
</dbReference>
<dbReference type="GO" id="GO:0005509">
    <property type="term" value="F:calcium ion binding"/>
    <property type="evidence" value="ECO:0007669"/>
    <property type="project" value="InterPro"/>
</dbReference>
<dbReference type="InterPro" id="IPR000909">
    <property type="entry name" value="PLipase_C_PInositol-sp_X_dom"/>
</dbReference>
<dbReference type="InterPro" id="IPR001711">
    <property type="entry name" value="PLipase_C_Pinositol-sp_Y"/>
</dbReference>
<dbReference type="Pfam" id="PF00168">
    <property type="entry name" value="C2"/>
    <property type="match status" value="1"/>
</dbReference>
<feature type="region of interest" description="Disordered" evidence="20">
    <location>
        <begin position="414"/>
        <end position="434"/>
    </location>
</feature>
<keyword evidence="15" id="KW-0807">Transducer</keyword>
<dbReference type="PROSITE" id="PS00018">
    <property type="entry name" value="EF_HAND_1"/>
    <property type="match status" value="2"/>
</dbReference>
<dbReference type="SUPFAM" id="SSF47473">
    <property type="entry name" value="EF-hand"/>
    <property type="match status" value="1"/>
</dbReference>
<evidence type="ECO:0000256" key="3">
    <source>
        <dbReference type="ARBA" id="ARBA00004170"/>
    </source>
</evidence>
<dbReference type="CDD" id="cd00275">
    <property type="entry name" value="C2_PLC_like"/>
    <property type="match status" value="1"/>
</dbReference>
<dbReference type="SMART" id="SM00054">
    <property type="entry name" value="EFh"/>
    <property type="match status" value="2"/>
</dbReference>
<feature type="compositionally biased region" description="Basic and acidic residues" evidence="20">
    <location>
        <begin position="421"/>
        <end position="431"/>
    </location>
</feature>
<keyword evidence="16" id="KW-0539">Nucleus</keyword>
<comment type="catalytic activity">
    <reaction evidence="17">
        <text>a 1,2-diacyl-sn-glycero-3-phospho-(1D-myo-inositol-4,5-bisphosphate) + H2O = 1D-myo-inositol 1,4,5-trisphosphate + a 1,2-diacyl-sn-glycerol + H(+)</text>
        <dbReference type="Rhea" id="RHEA:33179"/>
        <dbReference type="ChEBI" id="CHEBI:15377"/>
        <dbReference type="ChEBI" id="CHEBI:15378"/>
        <dbReference type="ChEBI" id="CHEBI:17815"/>
        <dbReference type="ChEBI" id="CHEBI:58456"/>
        <dbReference type="ChEBI" id="CHEBI:203600"/>
        <dbReference type="EC" id="3.1.4.11"/>
    </reaction>
    <physiologicalReaction direction="left-to-right" evidence="17">
        <dbReference type="Rhea" id="RHEA:33180"/>
    </physiologicalReaction>
</comment>
<dbReference type="InterPro" id="IPR017946">
    <property type="entry name" value="PLC-like_Pdiesterase_TIM-brl"/>
</dbReference>
<dbReference type="CDD" id="cd13363">
    <property type="entry name" value="PH_PLC_delta"/>
    <property type="match status" value="1"/>
</dbReference>
<dbReference type="SUPFAM" id="SSF51695">
    <property type="entry name" value="PLC-like phosphodiesterases"/>
    <property type="match status" value="1"/>
</dbReference>
<comment type="catalytic activity">
    <reaction evidence="18">
        <text>a 1,2-diacyl-sn-glycero-3-phospho-(1D-myo-inositol) + H2O = 1D-myo-inositol 1-phosphate + a 1,2-diacyl-sn-glycerol + H(+)</text>
        <dbReference type="Rhea" id="RHEA:43484"/>
        <dbReference type="ChEBI" id="CHEBI:15377"/>
        <dbReference type="ChEBI" id="CHEBI:15378"/>
        <dbReference type="ChEBI" id="CHEBI:17815"/>
        <dbReference type="ChEBI" id="CHEBI:57880"/>
        <dbReference type="ChEBI" id="CHEBI:58433"/>
    </reaction>
    <physiologicalReaction direction="left-to-right" evidence="18">
        <dbReference type="Rhea" id="RHEA:43485"/>
    </physiologicalReaction>
</comment>
<keyword evidence="12 19" id="KW-0442">Lipid degradation</keyword>
<dbReference type="FunFam" id="2.30.29.30:FF:000088">
    <property type="entry name" value="Phosphoinositide phospholipase C"/>
    <property type="match status" value="1"/>
</dbReference>
<evidence type="ECO:0000256" key="19">
    <source>
        <dbReference type="RuleBase" id="RU361133"/>
    </source>
</evidence>
<dbReference type="PROSITE" id="PS50222">
    <property type="entry name" value="EF_HAND_2"/>
    <property type="match status" value="2"/>
</dbReference>
<dbReference type="PROSITE" id="PS50003">
    <property type="entry name" value="PH_DOMAIN"/>
    <property type="match status" value="1"/>
</dbReference>
<dbReference type="SMART" id="SM00233">
    <property type="entry name" value="PH"/>
    <property type="match status" value="1"/>
</dbReference>
<dbReference type="FunFam" id="1.10.238.10:FF:000005">
    <property type="entry name" value="Phosphoinositide phospholipase C"/>
    <property type="match status" value="1"/>
</dbReference>
<dbReference type="Proteomes" id="UP000694701">
    <property type="component" value="Unplaced"/>
</dbReference>
<dbReference type="Gene3D" id="3.20.20.190">
    <property type="entry name" value="Phosphatidylinositol (PI) phosphodiesterase"/>
    <property type="match status" value="2"/>
</dbReference>
<sequence length="709" mass="81628">MTERQMASTERSLRIQADDDLKSMFVGTVMRKIKSRTWKKQRYFRLQEDCMTIWYKSKKAGNTHSTFSVGDVEAVREGHQSEVLLSIADEFPPDRCFTLVFRGRRGNLDLVAESAGEAQSWIKGMRKLIDNLENMGQREKLDQWICDWFKKADKNRDGQMNFKEVQDLLKMMNVDMNEHHALRLFTTADKSQSGTLEDDEFVLFYKMLTQREDVLRVFQEYSGDGQKLTLQDLKDFLREEQLREDGVQQYALKLIERYEPSDTARMLQVMTFDGFLMYLTSPEGSIFNPTMVELYQDMTQPLCHYFISSSHNTYLLEDQIRGHSSVEGYIRALKRGCRCVEVDCWDGPNEEPIVYHGHTFTSKIFFKDVVTVLGNYAFKDLKGKILLKGKKIGGLEDSMNGVVDDSLMGEVSDEEETAEFNDDHHRNDSIRHRVKKSKQSLSKELSDCVVYCKSVHFSSFKHSQIHSKFYEISSFTESKARKHIREAGAEFVLHNARQLSRVYPSGLRTDSSNFNPQDMWNAGCQIVALNFQTAGVEMDLNDGLFSQNGHCGYVLKPAFMRNIDERFDPENPQNGGYKPLSLSIQVISGQQLPKVNIKEGSIIDPLVRVEIHGVPLDQAKQETRYIDNNGFNPVWYDTLQFTIHVPELALVRFVVEDYDKTSKNDFVGQFTLPFTCIQPGYRHIHLLSKDGTSIPPSSLFVHVRITKLT</sequence>
<feature type="domain" description="PH" evidence="21">
    <location>
        <begin position="22"/>
        <end position="130"/>
    </location>
</feature>
<keyword evidence="8" id="KW-0677">Repeat</keyword>
<dbReference type="FunFam" id="2.60.40.150:FF:000058">
    <property type="entry name" value="Phosphoinositide phospholipase C"/>
    <property type="match status" value="1"/>
</dbReference>
<proteinExistence type="predicted"/>
<evidence type="ECO:0000256" key="9">
    <source>
        <dbReference type="ARBA" id="ARBA00022801"/>
    </source>
</evidence>
<keyword evidence="14" id="KW-0472">Membrane</keyword>
<dbReference type="GO" id="GO:0004435">
    <property type="term" value="F:phosphatidylinositol-4,5-bisphosphate phospholipase C activity"/>
    <property type="evidence" value="ECO:0007669"/>
    <property type="project" value="UniProtKB-EC"/>
</dbReference>
<dbReference type="Pfam" id="PF09279">
    <property type="entry name" value="EF-hand_like"/>
    <property type="match status" value="1"/>
</dbReference>
<evidence type="ECO:0000256" key="7">
    <source>
        <dbReference type="ARBA" id="ARBA00022723"/>
    </source>
</evidence>
<dbReference type="InterPro" id="IPR011992">
    <property type="entry name" value="EF-hand-dom_pair"/>
</dbReference>
<keyword evidence="11" id="KW-0106">Calcium</keyword>
<evidence type="ECO:0000259" key="24">
    <source>
        <dbReference type="PROSITE" id="PS50222"/>
    </source>
</evidence>
<evidence type="ECO:0000256" key="11">
    <source>
        <dbReference type="ARBA" id="ARBA00022837"/>
    </source>
</evidence>
<dbReference type="FunFam" id="3.20.20.190:FF:000084">
    <property type="match status" value="1"/>
</dbReference>
<dbReference type="SMART" id="SM00239">
    <property type="entry name" value="C2"/>
    <property type="match status" value="1"/>
</dbReference>
<feature type="domain" description="PI-PLC Y-box" evidence="23">
    <location>
        <begin position="445"/>
        <end position="561"/>
    </location>
</feature>
<protein>
    <recommendedName>
        <fullName evidence="19">Phosphoinositide phospholipase C</fullName>
        <ecNumber evidence="19">3.1.4.11</ecNumber>
    </recommendedName>
</protein>
<keyword evidence="10" id="KW-0256">Endoplasmic reticulum</keyword>
<evidence type="ECO:0000313" key="25">
    <source>
        <dbReference type="Ensembl" id="ENSCCRP00020119338.1"/>
    </source>
</evidence>
<dbReference type="Pfam" id="PF00169">
    <property type="entry name" value="PH"/>
    <property type="match status" value="1"/>
</dbReference>
<evidence type="ECO:0000256" key="2">
    <source>
        <dbReference type="ARBA" id="ARBA00004123"/>
    </source>
</evidence>
<dbReference type="InterPro" id="IPR011993">
    <property type="entry name" value="PH-like_dom_sf"/>
</dbReference>
<dbReference type="InterPro" id="IPR000008">
    <property type="entry name" value="C2_dom"/>
</dbReference>
<dbReference type="SUPFAM" id="SSF49562">
    <property type="entry name" value="C2 domain (Calcium/lipid-binding domain, CaLB)"/>
    <property type="match status" value="1"/>
</dbReference>
<evidence type="ECO:0000256" key="14">
    <source>
        <dbReference type="ARBA" id="ARBA00023136"/>
    </source>
</evidence>
<evidence type="ECO:0000256" key="12">
    <source>
        <dbReference type="ARBA" id="ARBA00022963"/>
    </source>
</evidence>
<evidence type="ECO:0000256" key="15">
    <source>
        <dbReference type="ARBA" id="ARBA00023224"/>
    </source>
</evidence>
<evidence type="ECO:0000256" key="4">
    <source>
        <dbReference type="ARBA" id="ARBA00004240"/>
    </source>
</evidence>